<evidence type="ECO:0000256" key="1">
    <source>
        <dbReference type="SAM" id="MobiDB-lite"/>
    </source>
</evidence>
<evidence type="ECO:0000313" key="3">
    <source>
        <dbReference type="Proteomes" id="UP000712600"/>
    </source>
</evidence>
<dbReference type="Proteomes" id="UP000712600">
    <property type="component" value="Unassembled WGS sequence"/>
</dbReference>
<name>A0A8S9QIN9_BRACR</name>
<dbReference type="EMBL" id="QGKX02001290">
    <property type="protein sequence ID" value="KAF3541090.1"/>
    <property type="molecule type" value="Genomic_DNA"/>
</dbReference>
<sequence>MKAPVLYTVAARSSSCPRLSSAYRRSQFHPSSDELRQLASDDQGVPNQQQKDVCDPIEATRSIPARVPDQLQSVRVQLEDSSRPVRVQLAVHPSWWSGSNKHIRLKIIRNLRTYDRIWIS</sequence>
<gene>
    <name evidence="2" type="ORF">F2Q69_00020565</name>
</gene>
<evidence type="ECO:0000313" key="2">
    <source>
        <dbReference type="EMBL" id="KAF3541090.1"/>
    </source>
</evidence>
<proteinExistence type="predicted"/>
<protein>
    <submittedName>
        <fullName evidence="2">Uncharacterized protein</fullName>
    </submittedName>
</protein>
<comment type="caution">
    <text evidence="2">The sequence shown here is derived from an EMBL/GenBank/DDBJ whole genome shotgun (WGS) entry which is preliminary data.</text>
</comment>
<dbReference type="AlphaFoldDB" id="A0A8S9QIN9"/>
<organism evidence="2 3">
    <name type="scientific">Brassica cretica</name>
    <name type="common">Mustard</name>
    <dbReference type="NCBI Taxonomy" id="69181"/>
    <lineage>
        <taxon>Eukaryota</taxon>
        <taxon>Viridiplantae</taxon>
        <taxon>Streptophyta</taxon>
        <taxon>Embryophyta</taxon>
        <taxon>Tracheophyta</taxon>
        <taxon>Spermatophyta</taxon>
        <taxon>Magnoliopsida</taxon>
        <taxon>eudicotyledons</taxon>
        <taxon>Gunneridae</taxon>
        <taxon>Pentapetalae</taxon>
        <taxon>rosids</taxon>
        <taxon>malvids</taxon>
        <taxon>Brassicales</taxon>
        <taxon>Brassicaceae</taxon>
        <taxon>Brassiceae</taxon>
        <taxon>Brassica</taxon>
    </lineage>
</organism>
<accession>A0A8S9QIN9</accession>
<reference evidence="2" key="1">
    <citation type="submission" date="2019-12" db="EMBL/GenBank/DDBJ databases">
        <title>Genome sequencing and annotation of Brassica cretica.</title>
        <authorList>
            <person name="Studholme D.J."/>
            <person name="Sarris P."/>
        </authorList>
    </citation>
    <scope>NUCLEOTIDE SEQUENCE</scope>
    <source>
        <strain evidence="2">PFS-109/04</strain>
        <tissue evidence="2">Leaf</tissue>
    </source>
</reference>
<feature type="region of interest" description="Disordered" evidence="1">
    <location>
        <begin position="21"/>
        <end position="51"/>
    </location>
</feature>